<dbReference type="Pfam" id="PF00078">
    <property type="entry name" value="RVT_1"/>
    <property type="match status" value="1"/>
</dbReference>
<organism evidence="2 3">
    <name type="scientific">Bacillus thuringiensis</name>
    <dbReference type="NCBI Taxonomy" id="1428"/>
    <lineage>
        <taxon>Bacteria</taxon>
        <taxon>Bacillati</taxon>
        <taxon>Bacillota</taxon>
        <taxon>Bacilli</taxon>
        <taxon>Bacillales</taxon>
        <taxon>Bacillaceae</taxon>
        <taxon>Bacillus</taxon>
        <taxon>Bacillus cereus group</taxon>
    </lineage>
</organism>
<dbReference type="PROSITE" id="PS50878">
    <property type="entry name" value="RT_POL"/>
    <property type="match status" value="1"/>
</dbReference>
<feature type="domain" description="Reverse transcriptase" evidence="1">
    <location>
        <begin position="69"/>
        <end position="232"/>
    </location>
</feature>
<name>A0A9W3X1L5_BACTU</name>
<dbReference type="AlphaFoldDB" id="A0A9W3X1L5"/>
<dbReference type="InterPro" id="IPR000477">
    <property type="entry name" value="RT_dom"/>
</dbReference>
<dbReference type="SUPFAM" id="SSF56672">
    <property type="entry name" value="DNA/RNA polymerases"/>
    <property type="match status" value="1"/>
</dbReference>
<gene>
    <name evidence="2" type="primary">ltrA2_3</name>
    <name evidence="2" type="ORF">BT246_39010</name>
</gene>
<dbReference type="InterPro" id="IPR043502">
    <property type="entry name" value="DNA/RNA_pol_sf"/>
</dbReference>
<dbReference type="GO" id="GO:0003964">
    <property type="term" value="F:RNA-directed DNA polymerase activity"/>
    <property type="evidence" value="ECO:0007669"/>
    <property type="project" value="UniProtKB-EC"/>
</dbReference>
<accession>A0A9W3X1L5</accession>
<dbReference type="PANTHER" id="PTHR34047">
    <property type="entry name" value="NUCLEAR INTRON MATURASE 1, MITOCHONDRIAL-RELATED"/>
    <property type="match status" value="1"/>
</dbReference>
<evidence type="ECO:0000313" key="2">
    <source>
        <dbReference type="EMBL" id="ANS49247.1"/>
    </source>
</evidence>
<protein>
    <submittedName>
        <fullName evidence="2">Group II intron-encoded protein LtrA</fullName>
        <ecNumber evidence="2">2.7.7.49</ecNumber>
    </submittedName>
</protein>
<sequence length="232" mass="27140">MRNPKIVLDNLSSHATKGHYVFEKLYRNLYNPEFYYLAYQKMYAKEGNLTAGVNDKTIDGMNVDRIAELISQLKAQTYQPTPVKRVYIPKKNRNKRPLGIPSFEDKLIQEIVKNILEAIYEKHFSTSSHGFRPNKSCHTALMQCKNTFNGVKWFIEGDIKSFFDHIHHHILIKLLRRNIKDEKFINLIWKFLRAGYVENWVFHNTYSGTPQGGIISPILANIYLRTCLESMI</sequence>
<evidence type="ECO:0000313" key="3">
    <source>
        <dbReference type="Proteomes" id="UP000092743"/>
    </source>
</evidence>
<dbReference type="EC" id="2.7.7.49" evidence="2"/>
<keyword evidence="2" id="KW-0548">Nucleotidyltransferase</keyword>
<dbReference type="InterPro" id="IPR051083">
    <property type="entry name" value="GrpII_Intron_Splice-Mob/Def"/>
</dbReference>
<dbReference type="PANTHER" id="PTHR34047:SF8">
    <property type="entry name" value="PROTEIN YKFC"/>
    <property type="match status" value="1"/>
</dbReference>
<evidence type="ECO:0000259" key="1">
    <source>
        <dbReference type="PROSITE" id="PS50878"/>
    </source>
</evidence>
<reference evidence="2 3" key="1">
    <citation type="submission" date="2016-04" db="EMBL/GenBank/DDBJ databases">
        <title>High quality genome of the nematocidal Bacillus thuringiensis MYBT18246.</title>
        <authorList>
            <person name="Hollensteiner J."/>
            <person name="Poehlein A."/>
            <person name="Sproeer C."/>
            <person name="Bunk B."/>
            <person name="Rosenstiel P."/>
            <person name="Schulenburg H."/>
            <person name="Liesegang H."/>
        </authorList>
    </citation>
    <scope>NUCLEOTIDE SEQUENCE [LARGE SCALE GENOMIC DNA]</scope>
    <source>
        <strain evidence="2 3">MYBT18246</strain>
    </source>
</reference>
<dbReference type="Proteomes" id="UP000092743">
    <property type="component" value="Chromosome"/>
</dbReference>
<proteinExistence type="predicted"/>
<keyword evidence="2" id="KW-0808">Transferase</keyword>
<dbReference type="EMBL" id="CP015350">
    <property type="protein sequence ID" value="ANS49247.1"/>
    <property type="molecule type" value="Genomic_DNA"/>
</dbReference>
<dbReference type="CDD" id="cd01651">
    <property type="entry name" value="RT_G2_intron"/>
    <property type="match status" value="1"/>
</dbReference>